<dbReference type="RefSeq" id="WP_109246440.1">
    <property type="nucleotide sequence ID" value="NZ_BFFO01000014.1"/>
</dbReference>
<dbReference type="InterPro" id="IPR008792">
    <property type="entry name" value="PQQD"/>
</dbReference>
<evidence type="ECO:0000313" key="2">
    <source>
        <dbReference type="Proteomes" id="UP000245021"/>
    </source>
</evidence>
<dbReference type="AlphaFoldDB" id="A0A2R5HHE4"/>
<keyword evidence="2" id="KW-1185">Reference proteome</keyword>
<dbReference type="EMBL" id="BFFO01000014">
    <property type="protein sequence ID" value="GBG97483.1"/>
    <property type="molecule type" value="Genomic_DNA"/>
</dbReference>
<dbReference type="Proteomes" id="UP000245021">
    <property type="component" value="Unassembled WGS sequence"/>
</dbReference>
<accession>A0A2R5HHE4</accession>
<evidence type="ECO:0000313" key="1">
    <source>
        <dbReference type="EMBL" id="GBG97483.1"/>
    </source>
</evidence>
<reference evidence="1 2" key="1">
    <citation type="journal article" date="2018" name="Genome Announc.">
        <title>Draft Genome Sequence of Lactococcus sp. Strain NtB2 (JCM 32569), Isolated from the Gut of the Higher Termite Nasutitermes takasagoensis.</title>
        <authorList>
            <person name="Noda S."/>
            <person name="Aihara C."/>
            <person name="Yuki M."/>
            <person name="Ohkuma M."/>
        </authorList>
    </citation>
    <scope>NUCLEOTIDE SEQUENCE [LARGE SCALE GENOMIC DNA]</scope>
    <source>
        <strain evidence="1 2">NtB2</strain>
    </source>
</reference>
<organism evidence="1 2">
    <name type="scientific">Lactococcus termiticola</name>
    <dbReference type="NCBI Taxonomy" id="2169526"/>
    <lineage>
        <taxon>Bacteria</taxon>
        <taxon>Bacillati</taxon>
        <taxon>Bacillota</taxon>
        <taxon>Bacilli</taxon>
        <taxon>Lactobacillales</taxon>
        <taxon>Streptococcaceae</taxon>
        <taxon>Lactococcus</taxon>
    </lineage>
</organism>
<sequence>MNKIDDTTLEMVFIKKEGLLTEEDEAGHILIIKPQDHWSQRLMRKIGIRIPEVSKTELDDYGSLVFKQINGQNTIKAIGENLAETYDEASEYLYDRLLLYINHLENVEHWIVKVEK</sequence>
<protein>
    <recommendedName>
        <fullName evidence="3">Coenzyme PQQ synthesis protein D (PqqD)</fullName>
    </recommendedName>
</protein>
<dbReference type="Pfam" id="PF05402">
    <property type="entry name" value="PqqD"/>
    <property type="match status" value="1"/>
</dbReference>
<gene>
    <name evidence="1" type="ORF">NtB2_01629</name>
</gene>
<name>A0A2R5HHE4_9LACT</name>
<evidence type="ECO:0008006" key="3">
    <source>
        <dbReference type="Google" id="ProtNLM"/>
    </source>
</evidence>
<comment type="caution">
    <text evidence="1">The sequence shown here is derived from an EMBL/GenBank/DDBJ whole genome shotgun (WGS) entry which is preliminary data.</text>
</comment>
<dbReference type="OrthoDB" id="308521at2"/>
<proteinExistence type="predicted"/>